<accession>X1F2Z8</accession>
<feature type="non-terminal residue" evidence="1">
    <location>
        <position position="112"/>
    </location>
</feature>
<comment type="caution">
    <text evidence="1">The sequence shown here is derived from an EMBL/GenBank/DDBJ whole genome shotgun (WGS) entry which is preliminary data.</text>
</comment>
<gene>
    <name evidence="1" type="ORF">S03H2_09421</name>
</gene>
<dbReference type="Gene3D" id="1.10.3870.10">
    <property type="entry name" value="AF1437-like domain superfamily"/>
    <property type="match status" value="1"/>
</dbReference>
<name>X1F2Z8_9ZZZZ</name>
<proteinExistence type="predicted"/>
<organism evidence="1">
    <name type="scientific">marine sediment metagenome</name>
    <dbReference type="NCBI Taxonomy" id="412755"/>
    <lineage>
        <taxon>unclassified sequences</taxon>
        <taxon>metagenomes</taxon>
        <taxon>ecological metagenomes</taxon>
    </lineage>
</organism>
<protein>
    <submittedName>
        <fullName evidence="1">Uncharacterized protein</fullName>
    </submittedName>
</protein>
<evidence type="ECO:0000313" key="1">
    <source>
        <dbReference type="EMBL" id="GAH23754.1"/>
    </source>
</evidence>
<dbReference type="EMBL" id="BARU01004788">
    <property type="protein sequence ID" value="GAH23754.1"/>
    <property type="molecule type" value="Genomic_DNA"/>
</dbReference>
<sequence length="112" mass="12683">MKQINLDCEGPITKNDNALEISGYFLPEGEKLFSLLSGYDDFLADIIKKKGYKAGTTLTFILPFLKTYGASNKIIKEYSRNHLLFIPGAKRTLSCLKEKMPIFIISTSYQSY</sequence>
<reference evidence="1" key="1">
    <citation type="journal article" date="2014" name="Front. Microbiol.">
        <title>High frequency of phylogenetically diverse reductive dehalogenase-homologous genes in deep subseafloor sedimentary metagenomes.</title>
        <authorList>
            <person name="Kawai M."/>
            <person name="Futagami T."/>
            <person name="Toyoda A."/>
            <person name="Takaki Y."/>
            <person name="Nishi S."/>
            <person name="Hori S."/>
            <person name="Arai W."/>
            <person name="Tsubouchi T."/>
            <person name="Morono Y."/>
            <person name="Uchiyama I."/>
            <person name="Ito T."/>
            <person name="Fujiyama A."/>
            <person name="Inagaki F."/>
            <person name="Takami H."/>
        </authorList>
    </citation>
    <scope>NUCLEOTIDE SEQUENCE</scope>
    <source>
        <strain evidence="1">Expedition CK06-06</strain>
    </source>
</reference>
<dbReference type="AlphaFoldDB" id="X1F2Z8"/>